<evidence type="ECO:0000313" key="2">
    <source>
        <dbReference type="Proteomes" id="UP001164539"/>
    </source>
</evidence>
<dbReference type="EMBL" id="CM051406">
    <property type="protein sequence ID" value="KAJ4703001.1"/>
    <property type="molecule type" value="Genomic_DNA"/>
</dbReference>
<keyword evidence="2" id="KW-1185">Reference proteome</keyword>
<sequence>MSEVTSKTSETSGSSSSHGSNESSSIHITTHKLNGSNFLRWAQSVKFFIRGRGKMGWLDGSKTEPASGDPSYEVWQAENSMVLAWLINSMEPEVSQNFILCDTAKKLWDTVNMMYSNLNNDSQLYDLRRKVHDTKQGNQSVMAYFNVLNQCWLELDLYQDFEWRNEEDFLQYRKIVEKERVFDFLGGLNSEFDAVRGRILSMRPIPMVTEAYAEIRREESRLTVMMKNDTPVMAESSALAIGKNDQTWGGQKGPQRKSDDRDKLWCDFCNKSRHTRDKCWKIHGKPVGFGKGPNFNKGFQAMIEQQQRNNGNQGTEDQVFNKSQMELLQKMFGKINSQSKPSNATANTAQAGTYTSALLVKPDSNSWIVDSGASDHMTGSSKLFSTYVPCSGQQKVKIADGSLSSVAGKGSIIISKNLVLESVLHVPNLSCNLLSVGRLTKDLDCCVNFSSNGCDFQDMRSGKKISSAKEVNGLFILEETSNSQALQVEGVCENKREILSWHFRLGHPNFQYLKLLFPSLFKNNKTSDFHCETCEFAKHHRVSYPVKNYTPTVPFTLIHSDVWGPCKVQTITGARWFVTFIDDHTRMCWVYLLKRKSEVAPVFEVFRNMIENQFQQQIKILRSDNGAEYYYEVLGKYLEKQGIIHQSSCVGTPQQNGIAERKNRHLLEVARALLFQMKVSKVFWGDAILTACYLINRMPTRVLNFDTPFKTLEKSFPSSKHLISSLSPRVFGCTAYVHNQDIHKSKLDPRALKCMFVGYSPFKKGYKCFHPPTRKYFVSLDVTFVENQPYQPTLQGENTRIEEELAGGEETSESWEDILNTLPISSSSHKEELEIANDLFQSDQIVEPVASCDLFQSDQIVEPVASSQEQQQPSSPQELKVYSRRQKETIHSPKLNQSLEPEKAIPEDTSKFLNSSLDDLDIPIALRKGVRSCTQHPIANFISYKKINHQYKAFITNVSTLEVPKSIQEAMKDPKWRAAVLEEMIALKKNDTWELIKLPTGKKTVGCKWVFTIKFKADGTVERYKARLVAKGYTQTYGIDYQETFALVAKMSTVRVLLSLAVHRDWFLYQLDVKNAFLHGNLEEEFTSSIRCKRFQQSQGDHTLFFKHGENGKFIALLVYVDDIILTGNDEEEARRLKEELNKEFEIKDLGNLRYFLGIEVARSRKGIFLSQRKYVTDLLKETGMLGCKAVGTPIEVNHKLETLKGGLVNKEKYQRLVGKLIYLSHTRPDISYSVGIVSQFMHNPNEEHMEAVLRIIKYLKNSPGMGLLFTKVEKIEVEVYTDADWAGSSLDRRSISGYCTFLGGNLVTWRSKKQSVVARSSAEAEFKSMALGICEVMRLKTILKELRVETSDPMKLYCDNKAAISIAHNPVQHDRTKHVEIDRHFIKEKIEEGIICVPFVRSKDQLADVFTKGLPTQHFWRILSKLGIHDIFKPA</sequence>
<evidence type="ECO:0000313" key="1">
    <source>
        <dbReference type="EMBL" id="KAJ4703001.1"/>
    </source>
</evidence>
<organism evidence="1 2">
    <name type="scientific">Melia azedarach</name>
    <name type="common">Chinaberry tree</name>
    <dbReference type="NCBI Taxonomy" id="155640"/>
    <lineage>
        <taxon>Eukaryota</taxon>
        <taxon>Viridiplantae</taxon>
        <taxon>Streptophyta</taxon>
        <taxon>Embryophyta</taxon>
        <taxon>Tracheophyta</taxon>
        <taxon>Spermatophyta</taxon>
        <taxon>Magnoliopsida</taxon>
        <taxon>eudicotyledons</taxon>
        <taxon>Gunneridae</taxon>
        <taxon>Pentapetalae</taxon>
        <taxon>rosids</taxon>
        <taxon>malvids</taxon>
        <taxon>Sapindales</taxon>
        <taxon>Meliaceae</taxon>
        <taxon>Melia</taxon>
    </lineage>
</organism>
<proteinExistence type="predicted"/>
<comment type="caution">
    <text evidence="1">The sequence shown here is derived from an EMBL/GenBank/DDBJ whole genome shotgun (WGS) entry which is preliminary data.</text>
</comment>
<accession>A0ACC1WVR3</accession>
<gene>
    <name evidence="1" type="ORF">OWV82_022972</name>
</gene>
<protein>
    <submittedName>
        <fullName evidence="1">Retrovirus-related Pol polyprotein from transposon TNT 1-94</fullName>
    </submittedName>
</protein>
<dbReference type="Proteomes" id="UP001164539">
    <property type="component" value="Chromosome 13"/>
</dbReference>
<reference evidence="1 2" key="1">
    <citation type="journal article" date="2023" name="Science">
        <title>Complex scaffold remodeling in plant triterpene biosynthesis.</title>
        <authorList>
            <person name="De La Pena R."/>
            <person name="Hodgson H."/>
            <person name="Liu J.C."/>
            <person name="Stephenson M.J."/>
            <person name="Martin A.C."/>
            <person name="Owen C."/>
            <person name="Harkess A."/>
            <person name="Leebens-Mack J."/>
            <person name="Jimenez L.E."/>
            <person name="Osbourn A."/>
            <person name="Sattely E.S."/>
        </authorList>
    </citation>
    <scope>NUCLEOTIDE SEQUENCE [LARGE SCALE GENOMIC DNA]</scope>
    <source>
        <strain evidence="2">cv. JPN11</strain>
        <tissue evidence="1">Leaf</tissue>
    </source>
</reference>
<name>A0ACC1WVR3_MELAZ</name>